<evidence type="ECO:0000256" key="2">
    <source>
        <dbReference type="ARBA" id="ARBA00006840"/>
    </source>
</evidence>
<dbReference type="InterPro" id="IPR008952">
    <property type="entry name" value="Tetraspanin_EC2_sf"/>
</dbReference>
<evidence type="ECO:0000313" key="9">
    <source>
        <dbReference type="Proteomes" id="UP001159042"/>
    </source>
</evidence>
<protein>
    <recommendedName>
        <fullName evidence="7">Tetraspanin</fullName>
    </recommendedName>
</protein>
<keyword evidence="4 7" id="KW-1133">Transmembrane helix</keyword>
<keyword evidence="3 7" id="KW-0812">Transmembrane</keyword>
<dbReference type="AlphaFoldDB" id="A0AAV8VGY4"/>
<feature type="transmembrane region" description="Helical" evidence="7">
    <location>
        <begin position="58"/>
        <end position="81"/>
    </location>
</feature>
<feature type="disulfide bond" evidence="6">
    <location>
        <begin position="151"/>
        <end position="168"/>
    </location>
</feature>
<evidence type="ECO:0000313" key="8">
    <source>
        <dbReference type="EMBL" id="KAJ8913464.1"/>
    </source>
</evidence>
<dbReference type="CDD" id="cd03127">
    <property type="entry name" value="tetraspanin_LEL"/>
    <property type="match status" value="1"/>
</dbReference>
<dbReference type="GO" id="GO:0005886">
    <property type="term" value="C:plasma membrane"/>
    <property type="evidence" value="ECO:0007669"/>
    <property type="project" value="TreeGrafter"/>
</dbReference>
<proteinExistence type="inferred from homology"/>
<dbReference type="PROSITE" id="PS00421">
    <property type="entry name" value="TM4_1"/>
    <property type="match status" value="1"/>
</dbReference>
<sequence length="237" mass="26027">MGWGGQKDGCGNFMKYSLFIVNLIIFLGGVIVVSLGIWTVVDKSFANDLLGTNLYAGAVYILIATGLLVIIISCLGCLGSVKEVRCMLVIYFISLFLIFVTMLIGGILGYVFRGKVETTLRIGMEQSLRDYGNNKAITEAWDETQTRLKCCGIYSPKDWQNRLPASCCKFTGNGIRIQCQSLGENNNSFTSYTRGCLNVTTEFVKTHAVIIGTSGIVLALLMIFGMIFSIALFKLIE</sequence>
<comment type="similarity">
    <text evidence="2 7">Belongs to the tetraspanin (TM4SF) family.</text>
</comment>
<dbReference type="Pfam" id="PF00335">
    <property type="entry name" value="Tetraspanin"/>
    <property type="match status" value="1"/>
</dbReference>
<evidence type="ECO:0000256" key="5">
    <source>
        <dbReference type="ARBA" id="ARBA00023136"/>
    </source>
</evidence>
<dbReference type="InterPro" id="IPR018503">
    <property type="entry name" value="Tetraspanin_CS"/>
</dbReference>
<dbReference type="Proteomes" id="UP001159042">
    <property type="component" value="Unassembled WGS sequence"/>
</dbReference>
<dbReference type="InterPro" id="IPR000301">
    <property type="entry name" value="Tetraspanin_animals"/>
</dbReference>
<dbReference type="PANTHER" id="PTHR19282:SF527">
    <property type="entry name" value="TETRASPANIN"/>
    <property type="match status" value="1"/>
</dbReference>
<evidence type="ECO:0000256" key="4">
    <source>
        <dbReference type="ARBA" id="ARBA00022989"/>
    </source>
</evidence>
<evidence type="ECO:0000256" key="6">
    <source>
        <dbReference type="PIRSR" id="PIRSR002419-1"/>
    </source>
</evidence>
<name>A0AAV8VGY4_9CUCU</name>
<dbReference type="PANTHER" id="PTHR19282">
    <property type="entry name" value="TETRASPANIN"/>
    <property type="match status" value="1"/>
</dbReference>
<dbReference type="InterPro" id="IPR018499">
    <property type="entry name" value="Tetraspanin/Peripherin"/>
</dbReference>
<dbReference type="EMBL" id="JANEYG010000093">
    <property type="protein sequence ID" value="KAJ8913464.1"/>
    <property type="molecule type" value="Genomic_DNA"/>
</dbReference>
<gene>
    <name evidence="8" type="ORF">NQ315_013844</name>
</gene>
<feature type="transmembrane region" description="Helical" evidence="7">
    <location>
        <begin position="88"/>
        <end position="112"/>
    </location>
</feature>
<evidence type="ECO:0000256" key="1">
    <source>
        <dbReference type="ARBA" id="ARBA00004141"/>
    </source>
</evidence>
<keyword evidence="6" id="KW-1015">Disulfide bond</keyword>
<comment type="subcellular location">
    <subcellularLocation>
        <location evidence="1 7">Membrane</location>
        <topology evidence="1 7">Multi-pass membrane protein</topology>
    </subcellularLocation>
</comment>
<evidence type="ECO:0000256" key="7">
    <source>
        <dbReference type="RuleBase" id="RU361218"/>
    </source>
</evidence>
<dbReference type="PRINTS" id="PR00259">
    <property type="entry name" value="TMFOUR"/>
</dbReference>
<feature type="transmembrane region" description="Helical" evidence="7">
    <location>
        <begin position="16"/>
        <end position="38"/>
    </location>
</feature>
<dbReference type="Gene3D" id="1.10.1450.10">
    <property type="entry name" value="Tetraspanin"/>
    <property type="match status" value="1"/>
</dbReference>
<organism evidence="8 9">
    <name type="scientific">Exocentrus adspersus</name>
    <dbReference type="NCBI Taxonomy" id="1586481"/>
    <lineage>
        <taxon>Eukaryota</taxon>
        <taxon>Metazoa</taxon>
        <taxon>Ecdysozoa</taxon>
        <taxon>Arthropoda</taxon>
        <taxon>Hexapoda</taxon>
        <taxon>Insecta</taxon>
        <taxon>Pterygota</taxon>
        <taxon>Neoptera</taxon>
        <taxon>Endopterygota</taxon>
        <taxon>Coleoptera</taxon>
        <taxon>Polyphaga</taxon>
        <taxon>Cucujiformia</taxon>
        <taxon>Chrysomeloidea</taxon>
        <taxon>Cerambycidae</taxon>
        <taxon>Lamiinae</taxon>
        <taxon>Acanthocinini</taxon>
        <taxon>Exocentrus</taxon>
    </lineage>
</organism>
<keyword evidence="5 7" id="KW-0472">Membrane</keyword>
<feature type="transmembrane region" description="Helical" evidence="7">
    <location>
        <begin position="208"/>
        <end position="233"/>
    </location>
</feature>
<keyword evidence="9" id="KW-1185">Reference proteome</keyword>
<dbReference type="PIRSF" id="PIRSF002419">
    <property type="entry name" value="Tetraspanin"/>
    <property type="match status" value="1"/>
</dbReference>
<comment type="caution">
    <text evidence="8">The sequence shown here is derived from an EMBL/GenBank/DDBJ whole genome shotgun (WGS) entry which is preliminary data.</text>
</comment>
<evidence type="ECO:0000256" key="3">
    <source>
        <dbReference type="ARBA" id="ARBA00022692"/>
    </source>
</evidence>
<dbReference type="SUPFAM" id="SSF48652">
    <property type="entry name" value="Tetraspanin"/>
    <property type="match status" value="1"/>
</dbReference>
<accession>A0AAV8VGY4</accession>
<reference evidence="8 9" key="1">
    <citation type="journal article" date="2023" name="Insect Mol. Biol.">
        <title>Genome sequencing provides insights into the evolution of gene families encoding plant cell wall-degrading enzymes in longhorned beetles.</title>
        <authorList>
            <person name="Shin N.R."/>
            <person name="Okamura Y."/>
            <person name="Kirsch R."/>
            <person name="Pauchet Y."/>
        </authorList>
    </citation>
    <scope>NUCLEOTIDE SEQUENCE [LARGE SCALE GENOMIC DNA]</scope>
    <source>
        <strain evidence="8">EAD_L_NR</strain>
    </source>
</reference>